<dbReference type="InParanoid" id="K5W9A7"/>
<keyword evidence="2" id="KW-1133">Transmembrane helix</keyword>
<feature type="region of interest" description="Disordered" evidence="1">
    <location>
        <begin position="544"/>
        <end position="630"/>
    </location>
</feature>
<keyword evidence="2" id="KW-0812">Transmembrane</keyword>
<dbReference type="RefSeq" id="XP_007389570.1">
    <property type="nucleotide sequence ID" value="XM_007389508.1"/>
</dbReference>
<name>K5W9A7_PHACS</name>
<sequence>MAKDGVISSAKWIWRAVICLPFRLFDAFVDGLWALVKASRDVFVLLGFLVFLFYAPFGLLKLSYTYLLGFANLVVADPETDKEEEDDIMQQKYKTRELLLSVDEVIINDGPILETMAEVLKQTHTPPHFITAFVLGCIQHRIGAANADLLVPDINGLIRGLLDLRTLSESAWNLLSGLIGETLEPHLPEKAGPLDVGSNSHNSWMTNAAAMLVANSQRPLPERAVLMLSSPTTLAKILQLVRVVIKDWPLRDVISLLWIAFAAPRRDHDNMPAEVIKYWDSLPSPDGRTLSDLQEATIQILLENTWREDDEDLERHTAEATLMLIFLLDGSPPSVDFNSSELRISLNPSFYDGHPISNVESVMGLLRTEYSDIASQLLVAVGKSSNLVMNALNVYRAFVTRSLINPHGIPLWKVFHGMKNNEVPLSSLQPVLLDLWRFLLKCARSVGGGDRHLQTHDFIKLCIILAQPGIPRIFGRKEPANDWNELVPVLVQTADEGTLIETFTFAGMSTREETISALADRALEELGPSDLDVPEQLRDVLARLAGKGPKPPPKQGEPSDQTHRRESGGGILGIRLPFIPRPRRPDDPVGGANRPPSLALEAGSIQIEPTGPTFRSNIRHSNDVPPTPGPLPEVVPNLVRVASAAPSPGIRPSVRYSRDAPPVSGFPPVVIPNFVPTASPPAEPTIRSSIRRSRDAPPTPGPPSVVVPNIAPLASAPPSPAIRPIVGRSNDGPSTPGQPPVIIPDTVPSAPPSPSVHTVRPVRPERPRDIAAYAVEAPAPRAYRPSSPDTPSVASVASAPPPSDTDFLSEVRRRRMHRGSAAHIIEAPTPRAYHSPPSTDHPASPSPRTPSRTSSGRPVAAPRVTLSRSVSGDVARPSVIDSRAASMRGRSPPQAVVGNFGDANPYDQPRDGAGAAVPAAPYVPRMDSGHESRQRSRSGNVNVGEDTENIPRRTPSHRTRNTPRPPLAPPPSNDEPQRTWWEYG</sequence>
<dbReference type="KEGG" id="pco:PHACADRAFT_23832"/>
<evidence type="ECO:0000256" key="1">
    <source>
        <dbReference type="SAM" id="MobiDB-lite"/>
    </source>
</evidence>
<feature type="compositionally biased region" description="Low complexity" evidence="1">
    <location>
        <begin position="912"/>
        <end position="924"/>
    </location>
</feature>
<keyword evidence="2" id="KW-0472">Membrane</keyword>
<dbReference type="Proteomes" id="UP000008370">
    <property type="component" value="Unassembled WGS sequence"/>
</dbReference>
<dbReference type="GeneID" id="18913668"/>
<evidence type="ECO:0000313" key="3">
    <source>
        <dbReference type="EMBL" id="EKM60533.1"/>
    </source>
</evidence>
<keyword evidence="4" id="KW-1185">Reference proteome</keyword>
<feature type="compositionally biased region" description="Low complexity" evidence="1">
    <location>
        <begin position="776"/>
        <end position="798"/>
    </location>
</feature>
<gene>
    <name evidence="3" type="ORF">PHACADRAFT_23832</name>
</gene>
<feature type="compositionally biased region" description="Pro residues" evidence="1">
    <location>
        <begin position="963"/>
        <end position="973"/>
    </location>
</feature>
<feature type="region of interest" description="Disordered" evidence="1">
    <location>
        <begin position="776"/>
        <end position="807"/>
    </location>
</feature>
<feature type="region of interest" description="Disordered" evidence="1">
    <location>
        <begin position="820"/>
        <end position="984"/>
    </location>
</feature>
<dbReference type="OrthoDB" id="10567745at2759"/>
<feature type="transmembrane region" description="Helical" evidence="2">
    <location>
        <begin position="42"/>
        <end position="60"/>
    </location>
</feature>
<reference evidence="3 4" key="1">
    <citation type="journal article" date="2012" name="BMC Genomics">
        <title>Comparative genomics of the white-rot fungi, Phanerochaete carnosa and P. chrysosporium, to elucidate the genetic basis of the distinct wood types they colonize.</title>
        <authorList>
            <person name="Suzuki H."/>
            <person name="MacDonald J."/>
            <person name="Syed K."/>
            <person name="Salamov A."/>
            <person name="Hori C."/>
            <person name="Aerts A."/>
            <person name="Henrissat B."/>
            <person name="Wiebenga A."/>
            <person name="vanKuyk P.A."/>
            <person name="Barry K."/>
            <person name="Lindquist E."/>
            <person name="LaButti K."/>
            <person name="Lapidus A."/>
            <person name="Lucas S."/>
            <person name="Coutinho P."/>
            <person name="Gong Y."/>
            <person name="Samejima M."/>
            <person name="Mahadevan R."/>
            <person name="Abou-Zaid M."/>
            <person name="de Vries R.P."/>
            <person name="Igarashi K."/>
            <person name="Yadav J.S."/>
            <person name="Grigoriev I.V."/>
            <person name="Master E.R."/>
        </authorList>
    </citation>
    <scope>NUCLEOTIDE SEQUENCE [LARGE SCALE GENOMIC DNA]</scope>
    <source>
        <strain evidence="3 4">HHB-10118-sp</strain>
    </source>
</reference>
<protein>
    <submittedName>
        <fullName evidence="3">Uncharacterized protein</fullName>
    </submittedName>
</protein>
<organism evidence="3 4">
    <name type="scientific">Phanerochaete carnosa (strain HHB-10118-sp)</name>
    <name type="common">White-rot fungus</name>
    <name type="synonym">Peniophora carnosa</name>
    <dbReference type="NCBI Taxonomy" id="650164"/>
    <lineage>
        <taxon>Eukaryota</taxon>
        <taxon>Fungi</taxon>
        <taxon>Dikarya</taxon>
        <taxon>Basidiomycota</taxon>
        <taxon>Agaricomycotina</taxon>
        <taxon>Agaricomycetes</taxon>
        <taxon>Polyporales</taxon>
        <taxon>Phanerochaetaceae</taxon>
        <taxon>Phanerochaete</taxon>
    </lineage>
</organism>
<dbReference type="EMBL" id="JH930468">
    <property type="protein sequence ID" value="EKM60533.1"/>
    <property type="molecule type" value="Genomic_DNA"/>
</dbReference>
<feature type="transmembrane region" description="Helical" evidence="2">
    <location>
        <begin position="12"/>
        <end position="35"/>
    </location>
</feature>
<feature type="region of interest" description="Disordered" evidence="1">
    <location>
        <begin position="676"/>
        <end position="762"/>
    </location>
</feature>
<dbReference type="HOGENOM" id="CLU_302871_0_0_1"/>
<accession>K5W9A7</accession>
<evidence type="ECO:0000256" key="2">
    <source>
        <dbReference type="SAM" id="Phobius"/>
    </source>
</evidence>
<dbReference type="AlphaFoldDB" id="K5W9A7"/>
<feature type="compositionally biased region" description="Low complexity" evidence="1">
    <location>
        <begin position="849"/>
        <end position="858"/>
    </location>
</feature>
<proteinExistence type="predicted"/>
<evidence type="ECO:0000313" key="4">
    <source>
        <dbReference type="Proteomes" id="UP000008370"/>
    </source>
</evidence>